<dbReference type="RefSeq" id="WP_163479909.1">
    <property type="nucleotide sequence ID" value="NZ_JAAGWF010000003.1"/>
</dbReference>
<feature type="domain" description="IclR-ED" evidence="5">
    <location>
        <begin position="71"/>
        <end position="250"/>
    </location>
</feature>
<evidence type="ECO:0000256" key="4">
    <source>
        <dbReference type="SAM" id="MobiDB-lite"/>
    </source>
</evidence>
<evidence type="ECO:0000313" key="6">
    <source>
        <dbReference type="EMBL" id="NEK56727.1"/>
    </source>
</evidence>
<dbReference type="PANTHER" id="PTHR30136">
    <property type="entry name" value="HELIX-TURN-HELIX TRANSCRIPTIONAL REGULATOR, ICLR FAMILY"/>
    <property type="match status" value="1"/>
</dbReference>
<dbReference type="InterPro" id="IPR029016">
    <property type="entry name" value="GAF-like_dom_sf"/>
</dbReference>
<evidence type="ECO:0000256" key="3">
    <source>
        <dbReference type="ARBA" id="ARBA00023163"/>
    </source>
</evidence>
<evidence type="ECO:0000256" key="2">
    <source>
        <dbReference type="ARBA" id="ARBA00023125"/>
    </source>
</evidence>
<protein>
    <submittedName>
        <fullName evidence="6">IclR family transcriptional regulator</fullName>
    </submittedName>
</protein>
<gene>
    <name evidence="6" type="ORF">GCU56_02400</name>
</gene>
<dbReference type="InterPro" id="IPR036388">
    <property type="entry name" value="WH-like_DNA-bd_sf"/>
</dbReference>
<dbReference type="AlphaFoldDB" id="A0A7K3VYL8"/>
<dbReference type="Pfam" id="PF09339">
    <property type="entry name" value="HTH_IclR"/>
    <property type="match status" value="1"/>
</dbReference>
<dbReference type="SUPFAM" id="SSF55781">
    <property type="entry name" value="GAF domain-like"/>
    <property type="match status" value="1"/>
</dbReference>
<organism evidence="6 7">
    <name type="scientific">Geodermatophilus sabuli</name>
    <dbReference type="NCBI Taxonomy" id="1564158"/>
    <lineage>
        <taxon>Bacteria</taxon>
        <taxon>Bacillati</taxon>
        <taxon>Actinomycetota</taxon>
        <taxon>Actinomycetes</taxon>
        <taxon>Geodermatophilales</taxon>
        <taxon>Geodermatophilaceae</taxon>
        <taxon>Geodermatophilus</taxon>
    </lineage>
</organism>
<keyword evidence="3" id="KW-0804">Transcription</keyword>
<dbReference type="InterPro" id="IPR036390">
    <property type="entry name" value="WH_DNA-bd_sf"/>
</dbReference>
<keyword evidence="2" id="KW-0238">DNA-binding</keyword>
<dbReference type="EMBL" id="JAAGWF010000003">
    <property type="protein sequence ID" value="NEK56727.1"/>
    <property type="molecule type" value="Genomic_DNA"/>
</dbReference>
<name>A0A7K3VYL8_9ACTN</name>
<evidence type="ECO:0000256" key="1">
    <source>
        <dbReference type="ARBA" id="ARBA00023015"/>
    </source>
</evidence>
<keyword evidence="7" id="KW-1185">Reference proteome</keyword>
<dbReference type="GO" id="GO:0003700">
    <property type="term" value="F:DNA-binding transcription factor activity"/>
    <property type="evidence" value="ECO:0007669"/>
    <property type="project" value="TreeGrafter"/>
</dbReference>
<dbReference type="Proteomes" id="UP000470246">
    <property type="component" value="Unassembled WGS sequence"/>
</dbReference>
<proteinExistence type="predicted"/>
<evidence type="ECO:0000259" key="5">
    <source>
        <dbReference type="PROSITE" id="PS51078"/>
    </source>
</evidence>
<sequence length="294" mass="30816">MPRTSEPGRSVSSRLLEVLFAFRPGHTRLTLAGLARQTGMPQATVRRLALELVRAGALDLGSDGSLTVGTRLWQLGTLAPRTQPLRTVAMPFLEDLYTALRQHVQLAVLEGREAVVVERLSRPGAVGLTSQVGGRLPLHSSGVGKVLLAHADGALFDGLVERGLDRFTPRTVTDPAHLRRELGDCRRTGTATVREEMTAGADSVATRIMDADGHVVAALSVVVASGSVALRTVIPSVVASGLGMSRRLGWIPSVGVRHGVAPGEAHPSATGHLPAALPPVADLPPPAGVDRSAF</sequence>
<feature type="region of interest" description="Disordered" evidence="4">
    <location>
        <begin position="262"/>
        <end position="294"/>
    </location>
</feature>
<dbReference type="SMART" id="SM00346">
    <property type="entry name" value="HTH_ICLR"/>
    <property type="match status" value="1"/>
</dbReference>
<dbReference type="InterPro" id="IPR050707">
    <property type="entry name" value="HTH_MetabolicPath_Reg"/>
</dbReference>
<accession>A0A7K3VYL8</accession>
<evidence type="ECO:0000313" key="7">
    <source>
        <dbReference type="Proteomes" id="UP000470246"/>
    </source>
</evidence>
<reference evidence="6 7" key="1">
    <citation type="submission" date="2020-02" db="EMBL/GenBank/DDBJ databases">
        <title>Geodermatophilus sabuli CPCC 205279 I12A-02694.</title>
        <authorList>
            <person name="Jiang Z."/>
        </authorList>
    </citation>
    <scope>NUCLEOTIDE SEQUENCE [LARGE SCALE GENOMIC DNA]</scope>
    <source>
        <strain evidence="6 7">I12A-02694</strain>
    </source>
</reference>
<dbReference type="PANTHER" id="PTHR30136:SF24">
    <property type="entry name" value="HTH-TYPE TRANSCRIPTIONAL REPRESSOR ALLR"/>
    <property type="match status" value="1"/>
</dbReference>
<dbReference type="InterPro" id="IPR005471">
    <property type="entry name" value="Tscrpt_reg_IclR_N"/>
</dbReference>
<dbReference type="SUPFAM" id="SSF46785">
    <property type="entry name" value="Winged helix' DNA-binding domain"/>
    <property type="match status" value="1"/>
</dbReference>
<keyword evidence="1" id="KW-0805">Transcription regulation</keyword>
<dbReference type="GO" id="GO:0003677">
    <property type="term" value="F:DNA binding"/>
    <property type="evidence" value="ECO:0007669"/>
    <property type="project" value="UniProtKB-KW"/>
</dbReference>
<dbReference type="PROSITE" id="PS51078">
    <property type="entry name" value="ICLR_ED"/>
    <property type="match status" value="1"/>
</dbReference>
<dbReference type="Gene3D" id="3.30.450.40">
    <property type="match status" value="1"/>
</dbReference>
<dbReference type="GO" id="GO:0045892">
    <property type="term" value="P:negative regulation of DNA-templated transcription"/>
    <property type="evidence" value="ECO:0007669"/>
    <property type="project" value="TreeGrafter"/>
</dbReference>
<comment type="caution">
    <text evidence="6">The sequence shown here is derived from an EMBL/GenBank/DDBJ whole genome shotgun (WGS) entry which is preliminary data.</text>
</comment>
<dbReference type="Pfam" id="PF01614">
    <property type="entry name" value="IclR_C"/>
    <property type="match status" value="1"/>
</dbReference>
<dbReference type="InterPro" id="IPR014757">
    <property type="entry name" value="Tscrpt_reg_IclR_C"/>
</dbReference>
<dbReference type="Gene3D" id="1.10.10.10">
    <property type="entry name" value="Winged helix-like DNA-binding domain superfamily/Winged helix DNA-binding domain"/>
    <property type="match status" value="1"/>
</dbReference>